<accession>A0A0F9ISJ0</accession>
<evidence type="ECO:0000313" key="2">
    <source>
        <dbReference type="EMBL" id="KKM60319.1"/>
    </source>
</evidence>
<gene>
    <name evidence="2" type="ORF">LCGC14_1542980</name>
</gene>
<reference evidence="2" key="1">
    <citation type="journal article" date="2015" name="Nature">
        <title>Complex archaea that bridge the gap between prokaryotes and eukaryotes.</title>
        <authorList>
            <person name="Spang A."/>
            <person name="Saw J.H."/>
            <person name="Jorgensen S.L."/>
            <person name="Zaremba-Niedzwiedzka K."/>
            <person name="Martijn J."/>
            <person name="Lind A.E."/>
            <person name="van Eijk R."/>
            <person name="Schleper C."/>
            <person name="Guy L."/>
            <person name="Ettema T.J."/>
        </authorList>
    </citation>
    <scope>NUCLEOTIDE SEQUENCE</scope>
</reference>
<evidence type="ECO:0000256" key="1">
    <source>
        <dbReference type="SAM" id="MobiDB-lite"/>
    </source>
</evidence>
<protein>
    <submittedName>
        <fullName evidence="2">Uncharacterized protein</fullName>
    </submittedName>
</protein>
<organism evidence="2">
    <name type="scientific">marine sediment metagenome</name>
    <dbReference type="NCBI Taxonomy" id="412755"/>
    <lineage>
        <taxon>unclassified sequences</taxon>
        <taxon>metagenomes</taxon>
        <taxon>ecological metagenomes</taxon>
    </lineage>
</organism>
<name>A0A0F9ISJ0_9ZZZZ</name>
<feature type="region of interest" description="Disordered" evidence="1">
    <location>
        <begin position="28"/>
        <end position="48"/>
    </location>
</feature>
<comment type="caution">
    <text evidence="2">The sequence shown here is derived from an EMBL/GenBank/DDBJ whole genome shotgun (WGS) entry which is preliminary data.</text>
</comment>
<dbReference type="EMBL" id="LAZR01011699">
    <property type="protein sequence ID" value="KKM60319.1"/>
    <property type="molecule type" value="Genomic_DNA"/>
</dbReference>
<sequence>MRMKKLIKRVKKELNHPEKLLKYKDLYLPMRDENKSDESKHKNPTEKV</sequence>
<proteinExistence type="predicted"/>
<dbReference type="AlphaFoldDB" id="A0A0F9ISJ0"/>